<dbReference type="PANTHER" id="PTHR14791">
    <property type="entry name" value="BOMB/KIRA PROTEINS"/>
    <property type="match status" value="1"/>
</dbReference>
<protein>
    <recommendedName>
        <fullName evidence="4">WW domain-containing protein</fullName>
    </recommendedName>
</protein>
<dbReference type="EMBL" id="KI630592">
    <property type="protein sequence ID" value="EYU36504.1"/>
    <property type="molecule type" value="Genomic_DNA"/>
</dbReference>
<dbReference type="Proteomes" id="UP000030748">
    <property type="component" value="Unassembled WGS sequence"/>
</dbReference>
<feature type="region of interest" description="Disordered" evidence="1">
    <location>
        <begin position="105"/>
        <end position="128"/>
    </location>
</feature>
<evidence type="ECO:0008006" key="4">
    <source>
        <dbReference type="Google" id="ProtNLM"/>
    </source>
</evidence>
<dbReference type="AlphaFoldDB" id="A0A022R949"/>
<evidence type="ECO:0000313" key="2">
    <source>
        <dbReference type="EMBL" id="EYU36504.1"/>
    </source>
</evidence>
<gene>
    <name evidence="2" type="ORF">MIMGU_mgv1a014775mg</name>
</gene>
<keyword evidence="3" id="KW-1185">Reference proteome</keyword>
<name>A0A022R949_ERYGU</name>
<organism evidence="2 3">
    <name type="scientific">Erythranthe guttata</name>
    <name type="common">Yellow monkey flower</name>
    <name type="synonym">Mimulus guttatus</name>
    <dbReference type="NCBI Taxonomy" id="4155"/>
    <lineage>
        <taxon>Eukaryota</taxon>
        <taxon>Viridiplantae</taxon>
        <taxon>Streptophyta</taxon>
        <taxon>Embryophyta</taxon>
        <taxon>Tracheophyta</taxon>
        <taxon>Spermatophyta</taxon>
        <taxon>Magnoliopsida</taxon>
        <taxon>eudicotyledons</taxon>
        <taxon>Gunneridae</taxon>
        <taxon>Pentapetalae</taxon>
        <taxon>asterids</taxon>
        <taxon>lamiids</taxon>
        <taxon>Lamiales</taxon>
        <taxon>Phrymaceae</taxon>
        <taxon>Erythranthe</taxon>
    </lineage>
</organism>
<dbReference type="STRING" id="4155.A0A022R949"/>
<sequence>MISLETPKKISSKKRKWDDDDDDPQKIKSQPHSPLEWQQCLDIKSGQIYFYNTRTNIKRATLEGYNSNSNSNNNTAAPLSLELELNLRPCNESVGKKNDSIYNSKDGFKKSSTGPTGRPSWLAFEGNEEEEEEEMVTAVCRKCYMLVMMCKSTPSCPNCKFMHPTPEPVSHAFNHSTT</sequence>
<evidence type="ECO:0000256" key="1">
    <source>
        <dbReference type="SAM" id="MobiDB-lite"/>
    </source>
</evidence>
<dbReference type="PhylomeDB" id="A0A022R949"/>
<feature type="region of interest" description="Disordered" evidence="1">
    <location>
        <begin position="1"/>
        <end position="34"/>
    </location>
</feature>
<accession>A0A022R949</accession>
<dbReference type="InterPro" id="IPR051105">
    <property type="entry name" value="WWC/KIBRA_Hippo_Reg"/>
</dbReference>
<reference evidence="2 3" key="1">
    <citation type="journal article" date="2013" name="Proc. Natl. Acad. Sci. U.S.A.">
        <title>Fine-scale variation in meiotic recombination in Mimulus inferred from population shotgun sequencing.</title>
        <authorList>
            <person name="Hellsten U."/>
            <person name="Wright K.M."/>
            <person name="Jenkins J."/>
            <person name="Shu S."/>
            <person name="Yuan Y."/>
            <person name="Wessler S.R."/>
            <person name="Schmutz J."/>
            <person name="Willis J.H."/>
            <person name="Rokhsar D.S."/>
        </authorList>
    </citation>
    <scope>NUCLEOTIDE SEQUENCE [LARGE SCALE GENOMIC DNA]</scope>
    <source>
        <strain evidence="3">cv. DUN x IM62</strain>
    </source>
</reference>
<proteinExistence type="predicted"/>
<dbReference type="eggNOG" id="ENOG502RZ0I">
    <property type="taxonomic scope" value="Eukaryota"/>
</dbReference>
<evidence type="ECO:0000313" key="3">
    <source>
        <dbReference type="Proteomes" id="UP000030748"/>
    </source>
</evidence>
<dbReference type="PANTHER" id="PTHR14791:SF42">
    <property type="entry name" value="F16L1.2 PROTEIN"/>
    <property type="match status" value="1"/>
</dbReference>